<dbReference type="EnsemblMetazoa" id="CLYHEMT012382.3">
    <property type="protein sequence ID" value="CLYHEMP012382.3"/>
    <property type="gene ID" value="CLYHEMG012382"/>
</dbReference>
<dbReference type="EnsemblMetazoa" id="CLYHEMT012382.1">
    <property type="protein sequence ID" value="CLYHEMP012382.1"/>
    <property type="gene ID" value="CLYHEMG012382"/>
</dbReference>
<dbReference type="AlphaFoldDB" id="A0A7M5VFA5"/>
<proteinExistence type="predicted"/>
<accession>A0A7M5VFA5</accession>
<evidence type="ECO:0000313" key="2">
    <source>
        <dbReference type="EnsemblMetazoa" id="CLYHEMP012382.5"/>
    </source>
</evidence>
<feature type="compositionally biased region" description="Polar residues" evidence="1">
    <location>
        <begin position="37"/>
        <end position="54"/>
    </location>
</feature>
<keyword evidence="3" id="KW-1185">Reference proteome</keyword>
<sequence length="159" mass="18038">MIAKDNTISYYSLNDPKCPATIPKRPAAITLANIPKTTDNHLGQHPQNQRQSPWPTSPKPATITLANLPKTSDNHLGQHPQNHRQSPWPSSPKNQLQSPKPDISCRFCYALDKILMVRFIKFFKESGLLPFVCNKNCTLHFTNYFCIYECPSSKSLCVR</sequence>
<evidence type="ECO:0000256" key="1">
    <source>
        <dbReference type="SAM" id="MobiDB-lite"/>
    </source>
</evidence>
<protein>
    <submittedName>
        <fullName evidence="2">Uncharacterized protein</fullName>
    </submittedName>
</protein>
<evidence type="ECO:0000313" key="3">
    <source>
        <dbReference type="Proteomes" id="UP000594262"/>
    </source>
</evidence>
<dbReference type="EnsemblMetazoa" id="CLYHEMT012382.2">
    <property type="protein sequence ID" value="CLYHEMP012382.2"/>
    <property type="gene ID" value="CLYHEMG012382"/>
</dbReference>
<dbReference type="EnsemblMetazoa" id="CLYHEMT012382.4">
    <property type="protein sequence ID" value="CLYHEMP012382.4"/>
    <property type="gene ID" value="CLYHEMG012382"/>
</dbReference>
<feature type="region of interest" description="Disordered" evidence="1">
    <location>
        <begin position="37"/>
        <end position="99"/>
    </location>
</feature>
<dbReference type="EnsemblMetazoa" id="CLYHEMT012382.5">
    <property type="protein sequence ID" value="CLYHEMP012382.5"/>
    <property type="gene ID" value="CLYHEMG012382"/>
</dbReference>
<reference evidence="2" key="1">
    <citation type="submission" date="2021-01" db="UniProtKB">
        <authorList>
            <consortium name="EnsemblMetazoa"/>
        </authorList>
    </citation>
    <scope>IDENTIFICATION</scope>
</reference>
<dbReference type="EnsemblMetazoa" id="CLYHEMT012383.1">
    <property type="protein sequence ID" value="CLYHEMP012383.1"/>
    <property type="gene ID" value="CLYHEMG012383"/>
</dbReference>
<dbReference type="Proteomes" id="UP000594262">
    <property type="component" value="Unplaced"/>
</dbReference>
<feature type="compositionally biased region" description="Polar residues" evidence="1">
    <location>
        <begin position="69"/>
        <end position="98"/>
    </location>
</feature>
<organism evidence="2 3">
    <name type="scientific">Clytia hemisphaerica</name>
    <dbReference type="NCBI Taxonomy" id="252671"/>
    <lineage>
        <taxon>Eukaryota</taxon>
        <taxon>Metazoa</taxon>
        <taxon>Cnidaria</taxon>
        <taxon>Hydrozoa</taxon>
        <taxon>Hydroidolina</taxon>
        <taxon>Leptothecata</taxon>
        <taxon>Obeliida</taxon>
        <taxon>Clytiidae</taxon>
        <taxon>Clytia</taxon>
    </lineage>
</organism>
<name>A0A7M5VFA5_9CNID</name>